<dbReference type="SUPFAM" id="SSF53649">
    <property type="entry name" value="Alkaline phosphatase-like"/>
    <property type="match status" value="1"/>
</dbReference>
<dbReference type="EMBL" id="CP036287">
    <property type="protein sequence ID" value="QDU66048.1"/>
    <property type="molecule type" value="Genomic_DNA"/>
</dbReference>
<sequence length="430" mass="46329">MNAAPPSILLVVCDTLRRDALGAYGATAASATRPGTPHIDDLATRAQRFDAAFSAAPWTLPSVAAILTGRPTREHGARNAGEGKLTGIDPGLPTLAGILGQAGYRTGAVVTNPYLAPSFGLGRGFDDYVHLREPGRGRKVRGDRIVDTALDWLADGDDGPTFLLVHLFDPHMGYDPPGELRPQWLADEDDPDRALNLMLRELWDRERSASSPPEFRARVRELYDREVAFADAQVGRLLAALEQDGREWIVVFTSDHGEEFWDHGGFEHGHTLYDELVRVPLIIRWPANGATPRGGPVRTDMARHIDLAPTLLAAAGVPPPPGMAGRDLAQVASAPHSGTALVTNTLYGVERRALISGGMKLIHSEDGTVALFDLVADPRERADLAEAKPALVEALSAELERLSSGQRTAGAPVELDSDVVEELEALGYLR</sequence>
<evidence type="ECO:0000313" key="4">
    <source>
        <dbReference type="EMBL" id="QDU66048.1"/>
    </source>
</evidence>
<dbReference type="GO" id="GO:0004065">
    <property type="term" value="F:arylsulfatase activity"/>
    <property type="evidence" value="ECO:0007669"/>
    <property type="project" value="UniProtKB-EC"/>
</dbReference>
<name>A0A518BGD5_9BACT</name>
<protein>
    <submittedName>
        <fullName evidence="4">Arylsulfatase</fullName>
        <ecNumber evidence="4">3.1.6.1</ecNumber>
    </submittedName>
</protein>
<feature type="domain" description="Sulfatase N-terminal" evidence="3">
    <location>
        <begin position="6"/>
        <end position="317"/>
    </location>
</feature>
<dbReference type="Gene3D" id="3.30.1120.10">
    <property type="match status" value="1"/>
</dbReference>
<dbReference type="KEGG" id="pbap:Pla133_11140"/>
<accession>A0A518BGD5</accession>
<dbReference type="PANTHER" id="PTHR42693">
    <property type="entry name" value="ARYLSULFATASE FAMILY MEMBER"/>
    <property type="match status" value="1"/>
</dbReference>
<gene>
    <name evidence="4" type="ORF">Pla133_11140</name>
</gene>
<dbReference type="EC" id="3.1.6.1" evidence="4"/>
<dbReference type="Proteomes" id="UP000316921">
    <property type="component" value="Chromosome"/>
</dbReference>
<evidence type="ECO:0000256" key="2">
    <source>
        <dbReference type="ARBA" id="ARBA00022801"/>
    </source>
</evidence>
<dbReference type="Pfam" id="PF00884">
    <property type="entry name" value="Sulfatase"/>
    <property type="match status" value="1"/>
</dbReference>
<evidence type="ECO:0000256" key="1">
    <source>
        <dbReference type="ARBA" id="ARBA00008779"/>
    </source>
</evidence>
<organism evidence="4 5">
    <name type="scientific">Engelhardtia mirabilis</name>
    <dbReference type="NCBI Taxonomy" id="2528011"/>
    <lineage>
        <taxon>Bacteria</taxon>
        <taxon>Pseudomonadati</taxon>
        <taxon>Planctomycetota</taxon>
        <taxon>Planctomycetia</taxon>
        <taxon>Planctomycetia incertae sedis</taxon>
        <taxon>Engelhardtia</taxon>
    </lineage>
</organism>
<keyword evidence="5" id="KW-1185">Reference proteome</keyword>
<evidence type="ECO:0000259" key="3">
    <source>
        <dbReference type="Pfam" id="PF00884"/>
    </source>
</evidence>
<evidence type="ECO:0000313" key="5">
    <source>
        <dbReference type="Proteomes" id="UP000316921"/>
    </source>
</evidence>
<keyword evidence="2 4" id="KW-0378">Hydrolase</keyword>
<comment type="similarity">
    <text evidence="1">Belongs to the sulfatase family.</text>
</comment>
<dbReference type="AlphaFoldDB" id="A0A518BGD5"/>
<reference evidence="4 5" key="1">
    <citation type="submission" date="2019-02" db="EMBL/GenBank/DDBJ databases">
        <title>Deep-cultivation of Planctomycetes and their phenomic and genomic characterization uncovers novel biology.</title>
        <authorList>
            <person name="Wiegand S."/>
            <person name="Jogler M."/>
            <person name="Boedeker C."/>
            <person name="Pinto D."/>
            <person name="Vollmers J."/>
            <person name="Rivas-Marin E."/>
            <person name="Kohn T."/>
            <person name="Peeters S.H."/>
            <person name="Heuer A."/>
            <person name="Rast P."/>
            <person name="Oberbeckmann S."/>
            <person name="Bunk B."/>
            <person name="Jeske O."/>
            <person name="Meyerdierks A."/>
            <person name="Storesund J.E."/>
            <person name="Kallscheuer N."/>
            <person name="Luecker S."/>
            <person name="Lage O.M."/>
            <person name="Pohl T."/>
            <person name="Merkel B.J."/>
            <person name="Hornburger P."/>
            <person name="Mueller R.-W."/>
            <person name="Bruemmer F."/>
            <person name="Labrenz M."/>
            <person name="Spormann A.M."/>
            <person name="Op den Camp H."/>
            <person name="Overmann J."/>
            <person name="Amann R."/>
            <person name="Jetten M.S.M."/>
            <person name="Mascher T."/>
            <person name="Medema M.H."/>
            <person name="Devos D.P."/>
            <person name="Kaster A.-K."/>
            <person name="Ovreas L."/>
            <person name="Rohde M."/>
            <person name="Galperin M.Y."/>
            <person name="Jogler C."/>
        </authorList>
    </citation>
    <scope>NUCLEOTIDE SEQUENCE [LARGE SCALE GENOMIC DNA]</scope>
    <source>
        <strain evidence="4 5">Pla133</strain>
    </source>
</reference>
<dbReference type="PANTHER" id="PTHR42693:SF53">
    <property type="entry name" value="ENDO-4-O-SULFATASE"/>
    <property type="match status" value="1"/>
</dbReference>
<dbReference type="RefSeq" id="WP_419192160.1">
    <property type="nucleotide sequence ID" value="NZ_CP036296.1"/>
</dbReference>
<dbReference type="InterPro" id="IPR050738">
    <property type="entry name" value="Sulfatase"/>
</dbReference>
<dbReference type="InterPro" id="IPR000917">
    <property type="entry name" value="Sulfatase_N"/>
</dbReference>
<dbReference type="InterPro" id="IPR017850">
    <property type="entry name" value="Alkaline_phosphatase_core_sf"/>
</dbReference>
<dbReference type="Gene3D" id="3.40.720.10">
    <property type="entry name" value="Alkaline Phosphatase, subunit A"/>
    <property type="match status" value="1"/>
</dbReference>
<dbReference type="CDD" id="cd16148">
    <property type="entry name" value="sulfatase_like"/>
    <property type="match status" value="1"/>
</dbReference>
<proteinExistence type="inferred from homology"/>